<accession>S8DSL4</accession>
<protein>
    <submittedName>
        <fullName evidence="1">Uncharacterized protein</fullName>
    </submittedName>
</protein>
<keyword evidence="2" id="KW-1185">Reference proteome</keyword>
<gene>
    <name evidence="1" type="ORF">FOMPIDRAFT_93135</name>
</gene>
<dbReference type="Proteomes" id="UP000015241">
    <property type="component" value="Unassembled WGS sequence"/>
</dbReference>
<name>S8DSL4_FOMSC</name>
<sequence>MDPLDWKRHKRFRVAAGGVEPRPIIMVDTILLPVDATQPRMIKLACAVQRDEDAELPDIVHRWDKNVYSTGSRMPCEVSYQAAAALLGFWGQGTSLISSTTTVPSSTALP</sequence>
<evidence type="ECO:0000313" key="2">
    <source>
        <dbReference type="Proteomes" id="UP000015241"/>
    </source>
</evidence>
<dbReference type="HOGENOM" id="CLU_2171104_0_0_1"/>
<dbReference type="OrthoDB" id="437457at2759"/>
<dbReference type="EMBL" id="KE504203">
    <property type="protein sequence ID" value="EPS95657.1"/>
    <property type="molecule type" value="Genomic_DNA"/>
</dbReference>
<organism evidence="1 2">
    <name type="scientific">Fomitopsis schrenkii</name>
    <name type="common">Brown rot fungus</name>
    <dbReference type="NCBI Taxonomy" id="2126942"/>
    <lineage>
        <taxon>Eukaryota</taxon>
        <taxon>Fungi</taxon>
        <taxon>Dikarya</taxon>
        <taxon>Basidiomycota</taxon>
        <taxon>Agaricomycotina</taxon>
        <taxon>Agaricomycetes</taxon>
        <taxon>Polyporales</taxon>
        <taxon>Fomitopsis</taxon>
    </lineage>
</organism>
<dbReference type="InParanoid" id="S8DSL4"/>
<dbReference type="AlphaFoldDB" id="S8DSL4"/>
<reference evidence="1 2" key="1">
    <citation type="journal article" date="2012" name="Science">
        <title>The Paleozoic origin of enzymatic lignin decomposition reconstructed from 31 fungal genomes.</title>
        <authorList>
            <person name="Floudas D."/>
            <person name="Binder M."/>
            <person name="Riley R."/>
            <person name="Barry K."/>
            <person name="Blanchette R.A."/>
            <person name="Henrissat B."/>
            <person name="Martinez A.T."/>
            <person name="Otillar R."/>
            <person name="Spatafora J.W."/>
            <person name="Yadav J.S."/>
            <person name="Aerts A."/>
            <person name="Benoit I."/>
            <person name="Boyd A."/>
            <person name="Carlson A."/>
            <person name="Copeland A."/>
            <person name="Coutinho P.M."/>
            <person name="de Vries R.P."/>
            <person name="Ferreira P."/>
            <person name="Findley K."/>
            <person name="Foster B."/>
            <person name="Gaskell J."/>
            <person name="Glotzer D."/>
            <person name="Gorecki P."/>
            <person name="Heitman J."/>
            <person name="Hesse C."/>
            <person name="Hori C."/>
            <person name="Igarashi K."/>
            <person name="Jurgens J.A."/>
            <person name="Kallen N."/>
            <person name="Kersten P."/>
            <person name="Kohler A."/>
            <person name="Kuees U."/>
            <person name="Kumar T.K.A."/>
            <person name="Kuo A."/>
            <person name="LaButti K."/>
            <person name="Larrondo L.F."/>
            <person name="Lindquist E."/>
            <person name="Ling A."/>
            <person name="Lombard V."/>
            <person name="Lucas S."/>
            <person name="Lundell T."/>
            <person name="Martin R."/>
            <person name="McLaughlin D.J."/>
            <person name="Morgenstern I."/>
            <person name="Morin E."/>
            <person name="Murat C."/>
            <person name="Nagy L.G."/>
            <person name="Nolan M."/>
            <person name="Ohm R.A."/>
            <person name="Patyshakuliyeva A."/>
            <person name="Rokas A."/>
            <person name="Ruiz-Duenas F.J."/>
            <person name="Sabat G."/>
            <person name="Salamov A."/>
            <person name="Samejima M."/>
            <person name="Schmutz J."/>
            <person name="Slot J.C."/>
            <person name="St John F."/>
            <person name="Stenlid J."/>
            <person name="Sun H."/>
            <person name="Sun S."/>
            <person name="Syed K."/>
            <person name="Tsang A."/>
            <person name="Wiebenga A."/>
            <person name="Young D."/>
            <person name="Pisabarro A."/>
            <person name="Eastwood D.C."/>
            <person name="Martin F."/>
            <person name="Cullen D."/>
            <person name="Grigoriev I.V."/>
            <person name="Hibbett D.S."/>
        </authorList>
    </citation>
    <scope>NUCLEOTIDE SEQUENCE</scope>
    <source>
        <strain evidence="2">FP-58527</strain>
    </source>
</reference>
<evidence type="ECO:0000313" key="1">
    <source>
        <dbReference type="EMBL" id="EPS95657.1"/>
    </source>
</evidence>
<proteinExistence type="predicted"/>